<keyword evidence="2" id="KW-1185">Reference proteome</keyword>
<dbReference type="AlphaFoldDB" id="A0A6V8HIB9"/>
<organism evidence="1 2">
    <name type="scientific">Talaromyces pinophilus</name>
    <name type="common">Penicillium pinophilum</name>
    <dbReference type="NCBI Taxonomy" id="128442"/>
    <lineage>
        <taxon>Eukaryota</taxon>
        <taxon>Fungi</taxon>
        <taxon>Dikarya</taxon>
        <taxon>Ascomycota</taxon>
        <taxon>Pezizomycotina</taxon>
        <taxon>Eurotiomycetes</taxon>
        <taxon>Eurotiomycetidae</taxon>
        <taxon>Eurotiales</taxon>
        <taxon>Trichocomaceae</taxon>
        <taxon>Talaromyces</taxon>
        <taxon>Talaromyces sect. Talaromyces</taxon>
    </lineage>
</organism>
<reference evidence="2" key="1">
    <citation type="journal article" date="2015" name="Genome Announc.">
        <title>Draft genome sequence of Talaromyces cellulolyticus strain Y-94, a source of lignocellulosic biomass-degrading enzymes.</title>
        <authorList>
            <person name="Fujii T."/>
            <person name="Koike H."/>
            <person name="Sawayama S."/>
            <person name="Yano S."/>
            <person name="Inoue H."/>
        </authorList>
    </citation>
    <scope>NUCLEOTIDE SEQUENCE [LARGE SCALE GENOMIC DNA]</scope>
    <source>
        <strain evidence="2">Y-94</strain>
    </source>
</reference>
<dbReference type="Proteomes" id="UP000053095">
    <property type="component" value="Unassembled WGS sequence"/>
</dbReference>
<sequence>MPSTASERSDAPASSSKTSLLWAYQLRREHVHLVDRIDDMNTQLISSVNKSQTCEQNLSTLGCLVKTLQAENYTLKNEVALVRTKLTARIEDITQQITHIVSGDNAAKDATKQLELDFKGMGHQVSVLSKSVFELKGELANVANQQGSHTTQEVTVEPTQDNTELAKAESVLEQIETRPRRIVILSLKKREADHPEHSPEPHAEAEITSVPDSMISQTALSTLSTLTDPPDSVPPPNPYDPIFKQIYQNGRTISDYLAFTSELRSQLPRRKQEGHIVEAFFDGITEDGADGAAFKASLEDYLDKAGWIWSNLEVFCNPRALRNKRRAIYNTRARSRANALATLKEDGSLQV</sequence>
<gene>
    <name evidence="1" type="ORF">TCE0_041f13869</name>
</gene>
<proteinExistence type="predicted"/>
<evidence type="ECO:0000313" key="2">
    <source>
        <dbReference type="Proteomes" id="UP000053095"/>
    </source>
</evidence>
<evidence type="ECO:0000313" key="1">
    <source>
        <dbReference type="EMBL" id="GAM41048.1"/>
    </source>
</evidence>
<protein>
    <submittedName>
        <fullName evidence="1">Uncharacterized protein</fullName>
    </submittedName>
</protein>
<comment type="caution">
    <text evidence="1">The sequence shown here is derived from an EMBL/GenBank/DDBJ whole genome shotgun (WGS) entry which is preliminary data.</text>
</comment>
<name>A0A6V8HIB9_TALPI</name>
<dbReference type="EMBL" id="DF933837">
    <property type="protein sequence ID" value="GAM41048.1"/>
    <property type="molecule type" value="Genomic_DNA"/>
</dbReference>
<accession>A0A6V8HIB9</accession>